<evidence type="ECO:0000313" key="8">
    <source>
        <dbReference type="EMBL" id="KAK0621410.1"/>
    </source>
</evidence>
<feature type="compositionally biased region" description="Polar residues" evidence="5">
    <location>
        <begin position="425"/>
        <end position="455"/>
    </location>
</feature>
<comment type="subcellular location">
    <subcellularLocation>
        <location evidence="1">Cytoplasm</location>
        <location evidence="1">P-body</location>
    </subcellularLocation>
</comment>
<evidence type="ECO:0000256" key="4">
    <source>
        <dbReference type="ARBA" id="ARBA00022490"/>
    </source>
</evidence>
<name>A0AA40C1D5_9PEZI</name>
<keyword evidence="9" id="KW-1185">Reference proteome</keyword>
<dbReference type="AlphaFoldDB" id="A0AA40C1D5"/>
<keyword evidence="4" id="KW-0963">Cytoplasm</keyword>
<evidence type="ECO:0000256" key="2">
    <source>
        <dbReference type="ARBA" id="ARBA00006610"/>
    </source>
</evidence>
<dbReference type="InterPro" id="IPR019050">
    <property type="entry name" value="FDF_dom"/>
</dbReference>
<feature type="region of interest" description="Disordered" evidence="5">
    <location>
        <begin position="214"/>
        <end position="301"/>
    </location>
</feature>
<comment type="similarity">
    <text evidence="2">Belongs to the EDC3 family.</text>
</comment>
<dbReference type="Pfam" id="PF03853">
    <property type="entry name" value="YjeF_N"/>
    <property type="match status" value="1"/>
</dbReference>
<dbReference type="GO" id="GO:0033962">
    <property type="term" value="P:P-body assembly"/>
    <property type="evidence" value="ECO:0007669"/>
    <property type="project" value="TreeGrafter"/>
</dbReference>
<feature type="compositionally biased region" description="Basic and acidic residues" evidence="5">
    <location>
        <begin position="407"/>
        <end position="423"/>
    </location>
</feature>
<evidence type="ECO:0000259" key="7">
    <source>
        <dbReference type="PROSITE" id="PS51512"/>
    </source>
</evidence>
<proteinExistence type="inferred from homology"/>
<dbReference type="SUPFAM" id="SSF64153">
    <property type="entry name" value="YjeF N-terminal domain-like"/>
    <property type="match status" value="1"/>
</dbReference>
<feature type="compositionally biased region" description="Low complexity" evidence="5">
    <location>
        <begin position="214"/>
        <end position="224"/>
    </location>
</feature>
<evidence type="ECO:0000256" key="3">
    <source>
        <dbReference type="ARBA" id="ARBA00015797"/>
    </source>
</evidence>
<comment type="caution">
    <text evidence="8">The sequence shown here is derived from an EMBL/GenBank/DDBJ whole genome shotgun (WGS) entry which is preliminary data.</text>
</comment>
<sequence length="839" mass="89518">MAADFIGLQMLVTVRDPPARLRGTVSAVEAGSGLTLSNVWWLDTNKWEPRVTIPATNIFEVAEHSSAPPPPAAASPGVFPPSHHHAPIHAATTPPVVAAPPPKKIQPPPNPAFVDPAILAVGKRPTVATLPIRAAAAAAAAPLLETYPHPNTSEKRDPVPAAGVMPATYIESASISQNATPTALVFESSMRSLGIDPAVAGSADEELAPEVIPQQAQGAAAAAASKKKRRQRKSGNGKNGVQEDLEASPQAVPKPPGSATSRGKGWRQTPMLQSTSSFQPFNSLKKNASKGRQVNDNGWASEDVTDVQEAGDFDFEGGLAKFDKHNLFEQMRKDDLIDDADRLVSHNRLQRPKPGTAGGKNFHHSENVLEPPLTILKPNKGVPGKELVNDFWNSEADDGALNGGERLSGRELGSRQGSRRGESKVSATRRSQSRKASGTVTATGLSRVNSGVSSHYRTHSVKGSRPSSRLSANVVTMVDKKKQQLPPSSSAAAATAAAAAAASQRGLYMLPSNRRVETVSALQMLNFENIAHNEVGLTEDMMTENAGRGIAEVTLTALSDPAIKVRHSGTIDPSSGNPPPQTVVVLAGNNKSGIRAVAAARHLGNKGVSVLVCVVGLERGERDLLEDMRQQVRLYKNLGGRVFSKTDFFEHLRKMSIPMLTIDTPRTSSLSSLANPAPIMLIIDALLGLAISFEELRNGDQATVYELIEWANRNEAFVLGLDIPTGIDPSTGKVSVIDGNRLYVKPRYVAAIGAPKRGLLEALMAAEDDDGDTVLAAGGEAALLPDDTVLEWKLFLVDMGLGPAVWKKAGTKLRRGIDYGDRWVVEMRYQGIRVEEEED</sequence>
<dbReference type="SMART" id="SM01199">
    <property type="entry name" value="FDF"/>
    <property type="match status" value="1"/>
</dbReference>
<dbReference type="EMBL" id="JAULSR010000004">
    <property type="protein sequence ID" value="KAK0621410.1"/>
    <property type="molecule type" value="Genomic_DNA"/>
</dbReference>
<gene>
    <name evidence="8" type="ORF">B0T17DRAFT_591299</name>
</gene>
<dbReference type="PROSITE" id="PS51512">
    <property type="entry name" value="DFDF"/>
    <property type="match status" value="1"/>
</dbReference>
<dbReference type="GO" id="GO:0000932">
    <property type="term" value="C:P-body"/>
    <property type="evidence" value="ECO:0007669"/>
    <property type="project" value="UniProtKB-SubCell"/>
</dbReference>
<feature type="region of interest" description="Disordered" evidence="5">
    <location>
        <begin position="64"/>
        <end position="89"/>
    </location>
</feature>
<dbReference type="Proteomes" id="UP001174934">
    <property type="component" value="Unassembled WGS sequence"/>
</dbReference>
<feature type="compositionally biased region" description="Polar residues" evidence="5">
    <location>
        <begin position="270"/>
        <end position="298"/>
    </location>
</feature>
<evidence type="ECO:0000259" key="6">
    <source>
        <dbReference type="PROSITE" id="PS51385"/>
    </source>
</evidence>
<feature type="region of interest" description="Disordered" evidence="5">
    <location>
        <begin position="398"/>
        <end position="470"/>
    </location>
</feature>
<evidence type="ECO:0000256" key="5">
    <source>
        <dbReference type="SAM" id="MobiDB-lite"/>
    </source>
</evidence>
<dbReference type="PANTHER" id="PTHR13612:SF0">
    <property type="entry name" value="ENHANCER OF MRNA-DECAPPING PROTEIN 3"/>
    <property type="match status" value="1"/>
</dbReference>
<feature type="domain" description="DFDF" evidence="7">
    <location>
        <begin position="301"/>
        <end position="337"/>
    </location>
</feature>
<dbReference type="FunFam" id="3.40.50.10260:FF:000007">
    <property type="entry name" value="YjeF N-terminal domain-like protein"/>
    <property type="match status" value="1"/>
</dbReference>
<feature type="compositionally biased region" description="Basic residues" evidence="5">
    <location>
        <begin position="225"/>
        <end position="235"/>
    </location>
</feature>
<feature type="domain" description="YjeF N-terminal" evidence="6">
    <location>
        <begin position="524"/>
        <end position="807"/>
    </location>
</feature>
<protein>
    <recommendedName>
        <fullName evidence="3">Enhancer of mRNA-decapping protein 3</fullName>
    </recommendedName>
</protein>
<reference evidence="8" key="1">
    <citation type="submission" date="2023-06" db="EMBL/GenBank/DDBJ databases">
        <title>Genome-scale phylogeny and comparative genomics of the fungal order Sordariales.</title>
        <authorList>
            <consortium name="Lawrence Berkeley National Laboratory"/>
            <person name="Hensen N."/>
            <person name="Bonometti L."/>
            <person name="Westerberg I."/>
            <person name="Brannstrom I.O."/>
            <person name="Guillou S."/>
            <person name="Cros-Aarteil S."/>
            <person name="Calhoun S."/>
            <person name="Haridas S."/>
            <person name="Kuo A."/>
            <person name="Mondo S."/>
            <person name="Pangilinan J."/>
            <person name="Riley R."/>
            <person name="LaButti K."/>
            <person name="Andreopoulos B."/>
            <person name="Lipzen A."/>
            <person name="Chen C."/>
            <person name="Yanf M."/>
            <person name="Daum C."/>
            <person name="Ng V."/>
            <person name="Clum A."/>
            <person name="Steindorff A."/>
            <person name="Ohm R."/>
            <person name="Martin F."/>
            <person name="Silar P."/>
            <person name="Natvig D."/>
            <person name="Lalanne C."/>
            <person name="Gautier V."/>
            <person name="Ament-velasquez S.L."/>
            <person name="Kruys A."/>
            <person name="Hutchinson M.I."/>
            <person name="Powell A.J."/>
            <person name="Barry K."/>
            <person name="Miller A.N."/>
            <person name="Grigoriev I.V."/>
            <person name="Debuchy R."/>
            <person name="Gladieux P."/>
            <person name="Thoren M.H."/>
            <person name="Johannesson H."/>
        </authorList>
    </citation>
    <scope>NUCLEOTIDE SEQUENCE</scope>
    <source>
        <strain evidence="8">SMH3391-2</strain>
    </source>
</reference>
<dbReference type="Gene3D" id="3.40.50.10260">
    <property type="entry name" value="YjeF N-terminal domain"/>
    <property type="match status" value="1"/>
</dbReference>
<accession>A0AA40C1D5</accession>
<organism evidence="8 9">
    <name type="scientific">Bombardia bombarda</name>
    <dbReference type="NCBI Taxonomy" id="252184"/>
    <lineage>
        <taxon>Eukaryota</taxon>
        <taxon>Fungi</taxon>
        <taxon>Dikarya</taxon>
        <taxon>Ascomycota</taxon>
        <taxon>Pezizomycotina</taxon>
        <taxon>Sordariomycetes</taxon>
        <taxon>Sordariomycetidae</taxon>
        <taxon>Sordariales</taxon>
        <taxon>Lasiosphaeriaceae</taxon>
        <taxon>Bombardia</taxon>
    </lineage>
</organism>
<dbReference type="InterPro" id="IPR036652">
    <property type="entry name" value="YjeF_N_dom_sf"/>
</dbReference>
<dbReference type="Pfam" id="PF09532">
    <property type="entry name" value="FDF"/>
    <property type="match status" value="1"/>
</dbReference>
<dbReference type="PROSITE" id="PS51385">
    <property type="entry name" value="YJEF_N"/>
    <property type="match status" value="1"/>
</dbReference>
<dbReference type="InterPro" id="IPR004443">
    <property type="entry name" value="YjeF_N_dom"/>
</dbReference>
<evidence type="ECO:0000313" key="9">
    <source>
        <dbReference type="Proteomes" id="UP001174934"/>
    </source>
</evidence>
<dbReference type="PANTHER" id="PTHR13612">
    <property type="entry name" value="ENHANCER OF MRNA-DECAPPING PROTEIN 3"/>
    <property type="match status" value="1"/>
</dbReference>
<dbReference type="GO" id="GO:0003729">
    <property type="term" value="F:mRNA binding"/>
    <property type="evidence" value="ECO:0007669"/>
    <property type="project" value="TreeGrafter"/>
</dbReference>
<dbReference type="InterPro" id="IPR025762">
    <property type="entry name" value="DFDF"/>
</dbReference>
<evidence type="ECO:0000256" key="1">
    <source>
        <dbReference type="ARBA" id="ARBA00004201"/>
    </source>
</evidence>
<dbReference type="GO" id="GO:0031087">
    <property type="term" value="P:deadenylation-independent decapping of nuclear-transcribed mRNA"/>
    <property type="evidence" value="ECO:0007669"/>
    <property type="project" value="TreeGrafter"/>
</dbReference>